<keyword evidence="7" id="KW-0378">Hydrolase</keyword>
<dbReference type="GO" id="GO:0006627">
    <property type="term" value="P:protein processing involved in protein targeting to mitochondrion"/>
    <property type="evidence" value="ECO:0007669"/>
    <property type="project" value="EnsemblFungi"/>
</dbReference>
<keyword evidence="8" id="KW-1133">Transmembrane helix</keyword>
<dbReference type="Pfam" id="PF10502">
    <property type="entry name" value="Peptidase_S26"/>
    <property type="match status" value="1"/>
</dbReference>
<dbReference type="Gene3D" id="2.10.109.10">
    <property type="entry name" value="Umud Fragment, subunit A"/>
    <property type="match status" value="1"/>
</dbReference>
<dbReference type="PRINTS" id="PR00727">
    <property type="entry name" value="LEADERPTASE"/>
</dbReference>
<dbReference type="SUPFAM" id="SSF51306">
    <property type="entry name" value="LexA/Signal peptidase"/>
    <property type="match status" value="1"/>
</dbReference>
<accession>A0A167WWP7</accession>
<dbReference type="AlphaFoldDB" id="A0A167WWP7"/>
<reference evidence="13 14" key="1">
    <citation type="journal article" date="2016" name="Genome Biol. Evol.">
        <title>Divergent and convergent evolution of fungal pathogenicity.</title>
        <authorList>
            <person name="Shang Y."/>
            <person name="Xiao G."/>
            <person name="Zheng P."/>
            <person name="Cen K."/>
            <person name="Zhan S."/>
            <person name="Wang C."/>
        </authorList>
    </citation>
    <scope>NUCLEOTIDE SEQUENCE [LARGE SCALE GENOMIC DNA]</scope>
    <source>
        <strain evidence="13 14">RCEF 264</strain>
    </source>
</reference>
<keyword evidence="9" id="KW-0496">Mitochondrion</keyword>
<evidence type="ECO:0000256" key="1">
    <source>
        <dbReference type="ARBA" id="ARBA00004434"/>
    </source>
</evidence>
<dbReference type="InterPro" id="IPR036286">
    <property type="entry name" value="LexA/Signal_pep-like_sf"/>
</dbReference>
<dbReference type="CDD" id="cd06530">
    <property type="entry name" value="S26_SPase_I"/>
    <property type="match status" value="1"/>
</dbReference>
<evidence type="ECO:0000256" key="2">
    <source>
        <dbReference type="ARBA" id="ARBA00007066"/>
    </source>
</evidence>
<evidence type="ECO:0000256" key="3">
    <source>
        <dbReference type="ARBA" id="ARBA00013650"/>
    </source>
</evidence>
<evidence type="ECO:0000313" key="14">
    <source>
        <dbReference type="Proteomes" id="UP000076874"/>
    </source>
</evidence>
<keyword evidence="5" id="KW-0812">Transmembrane</keyword>
<protein>
    <recommendedName>
        <fullName evidence="3">Mitochondrial inner membrane protease subunit 2</fullName>
    </recommendedName>
</protein>
<evidence type="ECO:0000256" key="8">
    <source>
        <dbReference type="ARBA" id="ARBA00022989"/>
    </source>
</evidence>
<dbReference type="PANTHER" id="PTHR46041">
    <property type="entry name" value="MITOCHONDRIAL INNER MEMBRANE PROTEASE SUBUNIT 2"/>
    <property type="match status" value="1"/>
</dbReference>
<evidence type="ECO:0000256" key="11">
    <source>
        <dbReference type="PIRSR" id="PIRSR600223-1"/>
    </source>
</evidence>
<feature type="active site" evidence="11">
    <location>
        <position position="124"/>
    </location>
</feature>
<dbReference type="GO" id="GO:0042720">
    <property type="term" value="C:mitochondrial inner membrane peptidase complex"/>
    <property type="evidence" value="ECO:0007669"/>
    <property type="project" value="EnsemblFungi"/>
</dbReference>
<evidence type="ECO:0000256" key="10">
    <source>
        <dbReference type="ARBA" id="ARBA00023136"/>
    </source>
</evidence>
<sequence>MNLGSLWARLRAVRGGHGGPLSSFPSSSSSSPASPVRAPFVRQFARYLLGFATWLPVAIWFNSTVAEVTLIEGPSMYPFLNSRINESLARDWVLNRKLYAQDDLQRGMIVFLRSPVHPEVVSVKRIIGLEGDVVQTRAPYPTAYVRVPAGHIWVEGDAGEGRSLDSNTYGPASIGLVTGRLTHILLPFSKAGRVRWWEYPVHDRTVSSNVRE</sequence>
<dbReference type="OrthoDB" id="9996127at2759"/>
<dbReference type="GO" id="GO:0004252">
    <property type="term" value="F:serine-type endopeptidase activity"/>
    <property type="evidence" value="ECO:0007669"/>
    <property type="project" value="InterPro"/>
</dbReference>
<feature type="active site" evidence="11">
    <location>
        <position position="75"/>
    </location>
</feature>
<evidence type="ECO:0000256" key="9">
    <source>
        <dbReference type="ARBA" id="ARBA00023128"/>
    </source>
</evidence>
<evidence type="ECO:0000256" key="4">
    <source>
        <dbReference type="ARBA" id="ARBA00022670"/>
    </source>
</evidence>
<dbReference type="STRING" id="1081102.A0A167WWP7"/>
<dbReference type="InterPro" id="IPR019533">
    <property type="entry name" value="Peptidase_S26"/>
</dbReference>
<evidence type="ECO:0000256" key="6">
    <source>
        <dbReference type="ARBA" id="ARBA00022792"/>
    </source>
</evidence>
<keyword evidence="14" id="KW-1185">Reference proteome</keyword>
<evidence type="ECO:0000313" key="13">
    <source>
        <dbReference type="EMBL" id="OAA64267.1"/>
    </source>
</evidence>
<dbReference type="EMBL" id="AZHD01000004">
    <property type="protein sequence ID" value="OAA64267.1"/>
    <property type="molecule type" value="Genomic_DNA"/>
</dbReference>
<comment type="similarity">
    <text evidence="2">Belongs to the peptidase S26 family. IMP2 subfamily.</text>
</comment>
<evidence type="ECO:0000256" key="5">
    <source>
        <dbReference type="ARBA" id="ARBA00022692"/>
    </source>
</evidence>
<proteinExistence type="inferred from homology"/>
<comment type="caution">
    <text evidence="13">The sequence shown here is derived from an EMBL/GenBank/DDBJ whole genome shotgun (WGS) entry which is preliminary data.</text>
</comment>
<organism evidence="13 14">
    <name type="scientific">Niveomyces insectorum RCEF 264</name>
    <dbReference type="NCBI Taxonomy" id="1081102"/>
    <lineage>
        <taxon>Eukaryota</taxon>
        <taxon>Fungi</taxon>
        <taxon>Dikarya</taxon>
        <taxon>Ascomycota</taxon>
        <taxon>Pezizomycotina</taxon>
        <taxon>Sordariomycetes</taxon>
        <taxon>Hypocreomycetidae</taxon>
        <taxon>Hypocreales</taxon>
        <taxon>Cordycipitaceae</taxon>
        <taxon>Niveomyces</taxon>
    </lineage>
</organism>
<dbReference type="InterPro" id="IPR000223">
    <property type="entry name" value="Pept_S26A_signal_pept_1"/>
</dbReference>
<evidence type="ECO:0000259" key="12">
    <source>
        <dbReference type="Pfam" id="PF10502"/>
    </source>
</evidence>
<dbReference type="InterPro" id="IPR037730">
    <property type="entry name" value="IMP2"/>
</dbReference>
<keyword evidence="10" id="KW-0472">Membrane</keyword>
<feature type="domain" description="Peptidase S26" evidence="12">
    <location>
        <begin position="48"/>
        <end position="137"/>
    </location>
</feature>
<dbReference type="PANTHER" id="PTHR46041:SF2">
    <property type="entry name" value="MITOCHONDRIAL INNER MEMBRANE PROTEASE SUBUNIT 2"/>
    <property type="match status" value="1"/>
</dbReference>
<dbReference type="GO" id="GO:0006465">
    <property type="term" value="P:signal peptide processing"/>
    <property type="evidence" value="ECO:0007669"/>
    <property type="project" value="InterPro"/>
</dbReference>
<gene>
    <name evidence="13" type="ORF">SPI_02914</name>
</gene>
<dbReference type="Proteomes" id="UP000076874">
    <property type="component" value="Unassembled WGS sequence"/>
</dbReference>
<keyword evidence="6" id="KW-0999">Mitochondrion inner membrane</keyword>
<name>A0A167WWP7_9HYPO</name>
<evidence type="ECO:0000256" key="7">
    <source>
        <dbReference type="ARBA" id="ARBA00022801"/>
    </source>
</evidence>
<comment type="subcellular location">
    <subcellularLocation>
        <location evidence="1">Mitochondrion inner membrane</location>
        <topology evidence="1">Single-pass membrane protein</topology>
    </subcellularLocation>
</comment>
<keyword evidence="4 13" id="KW-0645">Protease</keyword>